<dbReference type="Pfam" id="PF00072">
    <property type="entry name" value="Response_reg"/>
    <property type="match status" value="1"/>
</dbReference>
<evidence type="ECO:0000313" key="4">
    <source>
        <dbReference type="EMBL" id="MFL9923986.1"/>
    </source>
</evidence>
<dbReference type="PANTHER" id="PTHR44591">
    <property type="entry name" value="STRESS RESPONSE REGULATOR PROTEIN 1"/>
    <property type="match status" value="1"/>
</dbReference>
<gene>
    <name evidence="4" type="ORF">PQR62_06915</name>
</gene>
<name>A0ABW9A6B4_9BURK</name>
<protein>
    <submittedName>
        <fullName evidence="4">Response regulator</fullName>
    </submittedName>
</protein>
<keyword evidence="5" id="KW-1185">Reference proteome</keyword>
<reference evidence="4 5" key="1">
    <citation type="journal article" date="2024" name="Chem. Sci.">
        <title>Discovery of megapolipeptins by genome mining of a Burkholderiales bacteria collection.</title>
        <authorList>
            <person name="Paulo B.S."/>
            <person name="Recchia M.J.J."/>
            <person name="Lee S."/>
            <person name="Fergusson C.H."/>
            <person name="Romanowski S.B."/>
            <person name="Hernandez A."/>
            <person name="Krull N."/>
            <person name="Liu D.Y."/>
            <person name="Cavanagh H."/>
            <person name="Bos A."/>
            <person name="Gray C.A."/>
            <person name="Murphy B.T."/>
            <person name="Linington R.G."/>
            <person name="Eustaquio A.S."/>
        </authorList>
    </citation>
    <scope>NUCLEOTIDE SEQUENCE [LARGE SCALE GENOMIC DNA]</scope>
    <source>
        <strain evidence="4 5">RL21-008-BIB-A</strain>
    </source>
</reference>
<dbReference type="PANTHER" id="PTHR44591:SF3">
    <property type="entry name" value="RESPONSE REGULATORY DOMAIN-CONTAINING PROTEIN"/>
    <property type="match status" value="1"/>
</dbReference>
<accession>A0ABW9A6B4</accession>
<dbReference type="Gene3D" id="3.40.50.2300">
    <property type="match status" value="1"/>
</dbReference>
<sequence length="130" mass="14469">MISSSSGAPPPKPLILVVDDEIDITETYAMLFELHDFEVMTAGNGSEALAKIMLQTPDIIVSDCMMPMMGGVEMCERVRNMSSHGDIPIILCSGAPELHKLSHSRHDLFLKKPVMFETLLTEVKRLLQRK</sequence>
<evidence type="ECO:0000256" key="2">
    <source>
        <dbReference type="PROSITE-ProRule" id="PRU00169"/>
    </source>
</evidence>
<feature type="domain" description="Response regulatory" evidence="3">
    <location>
        <begin position="14"/>
        <end position="127"/>
    </location>
</feature>
<evidence type="ECO:0000256" key="1">
    <source>
        <dbReference type="ARBA" id="ARBA00022553"/>
    </source>
</evidence>
<dbReference type="RefSeq" id="WP_408156166.1">
    <property type="nucleotide sequence ID" value="NZ_JAQQFM010000003.1"/>
</dbReference>
<organism evidence="4 5">
    <name type="scientific">Herbaspirillum lusitanum</name>
    <dbReference type="NCBI Taxonomy" id="213312"/>
    <lineage>
        <taxon>Bacteria</taxon>
        <taxon>Pseudomonadati</taxon>
        <taxon>Pseudomonadota</taxon>
        <taxon>Betaproteobacteria</taxon>
        <taxon>Burkholderiales</taxon>
        <taxon>Oxalobacteraceae</taxon>
        <taxon>Herbaspirillum</taxon>
    </lineage>
</organism>
<keyword evidence="1 2" id="KW-0597">Phosphoprotein</keyword>
<dbReference type="InterPro" id="IPR001789">
    <property type="entry name" value="Sig_transdc_resp-reg_receiver"/>
</dbReference>
<dbReference type="SUPFAM" id="SSF52172">
    <property type="entry name" value="CheY-like"/>
    <property type="match status" value="1"/>
</dbReference>
<dbReference type="EMBL" id="JAQQFM010000003">
    <property type="protein sequence ID" value="MFL9923986.1"/>
    <property type="molecule type" value="Genomic_DNA"/>
</dbReference>
<dbReference type="InterPro" id="IPR050595">
    <property type="entry name" value="Bact_response_regulator"/>
</dbReference>
<dbReference type="Proteomes" id="UP001629246">
    <property type="component" value="Unassembled WGS sequence"/>
</dbReference>
<dbReference type="PROSITE" id="PS50110">
    <property type="entry name" value="RESPONSE_REGULATORY"/>
    <property type="match status" value="1"/>
</dbReference>
<evidence type="ECO:0000259" key="3">
    <source>
        <dbReference type="PROSITE" id="PS50110"/>
    </source>
</evidence>
<dbReference type="SMART" id="SM00448">
    <property type="entry name" value="REC"/>
    <property type="match status" value="1"/>
</dbReference>
<evidence type="ECO:0000313" key="5">
    <source>
        <dbReference type="Proteomes" id="UP001629246"/>
    </source>
</evidence>
<dbReference type="InterPro" id="IPR011006">
    <property type="entry name" value="CheY-like_superfamily"/>
</dbReference>
<proteinExistence type="predicted"/>
<comment type="caution">
    <text evidence="4">The sequence shown here is derived from an EMBL/GenBank/DDBJ whole genome shotgun (WGS) entry which is preliminary data.</text>
</comment>
<feature type="modified residue" description="4-aspartylphosphate" evidence="2">
    <location>
        <position position="63"/>
    </location>
</feature>